<dbReference type="AlphaFoldDB" id="A0A7K0GSM0"/>
<accession>A0A7K0GSM0</accession>
<dbReference type="RefSeq" id="WP_121956362.1">
    <property type="nucleotide sequence ID" value="NZ_CP103079.1"/>
</dbReference>
<gene>
    <name evidence="3" type="ORF">GKD67_05455</name>
</gene>
<dbReference type="EMBL" id="WKMY01000002">
    <property type="protein sequence ID" value="MRY92679.1"/>
    <property type="molecule type" value="Genomic_DNA"/>
</dbReference>
<comment type="caution">
    <text evidence="3">The sequence shown here is derived from an EMBL/GenBank/DDBJ whole genome shotgun (WGS) entry which is preliminary data.</text>
</comment>
<proteinExistence type="predicted"/>
<reference evidence="3 4" key="1">
    <citation type="journal article" date="2019" name="Nat. Med.">
        <title>A library of human gut bacterial isolates paired with longitudinal multiomics data enables mechanistic microbiome research.</title>
        <authorList>
            <person name="Poyet M."/>
            <person name="Groussin M."/>
            <person name="Gibbons S.M."/>
            <person name="Avila-Pacheco J."/>
            <person name="Jiang X."/>
            <person name="Kearney S.M."/>
            <person name="Perrotta A.R."/>
            <person name="Berdy B."/>
            <person name="Zhao S."/>
            <person name="Lieberman T.D."/>
            <person name="Swanson P.K."/>
            <person name="Smith M."/>
            <person name="Roesemann S."/>
            <person name="Alexander J.E."/>
            <person name="Rich S.A."/>
            <person name="Livny J."/>
            <person name="Vlamakis H."/>
            <person name="Clish C."/>
            <person name="Bullock K."/>
            <person name="Deik A."/>
            <person name="Scott J."/>
            <person name="Pierce K.A."/>
            <person name="Xavier R.J."/>
            <person name="Alm E.J."/>
        </authorList>
    </citation>
    <scope>NUCLEOTIDE SEQUENCE [LARGE SCALE GENOMIC DNA]</scope>
    <source>
        <strain evidence="3 4">BIOML-A9</strain>
    </source>
</reference>
<keyword evidence="2" id="KW-0732">Signal</keyword>
<feature type="chain" id="PRO_5029652027" evidence="2">
    <location>
        <begin position="23"/>
        <end position="417"/>
    </location>
</feature>
<dbReference type="Proteomes" id="UP000461276">
    <property type="component" value="Unassembled WGS sequence"/>
</dbReference>
<protein>
    <submittedName>
        <fullName evidence="3">Uncharacterized protein</fullName>
    </submittedName>
</protein>
<evidence type="ECO:0000313" key="4">
    <source>
        <dbReference type="Proteomes" id="UP000461276"/>
    </source>
</evidence>
<feature type="region of interest" description="Disordered" evidence="1">
    <location>
        <begin position="45"/>
        <end position="66"/>
    </location>
</feature>
<feature type="region of interest" description="Disordered" evidence="1">
    <location>
        <begin position="312"/>
        <end position="367"/>
    </location>
</feature>
<dbReference type="PROSITE" id="PS51257">
    <property type="entry name" value="PROKAR_LIPOPROTEIN"/>
    <property type="match status" value="1"/>
</dbReference>
<sequence length="417" mass="47021">MKRILYMISLLCLGLLSTGCDSEEQPGEEEKRTVEVPVEFNFTSSGNELTTRTNPVGPGNPGETNTRPIYVDRVKVYIYQRPADQTYETDREGFLRANELVLPAHRTGNAGADGQPRFTATGKIPLESEYEYRMTAMAYSEEQGEKRLFELNDSYFNHAEITLLDKDEYKTPELFFGNVVYQDTDTVFRYDSKNPKKLTGWLYRGVAGIELNLENVAPEVKRIDLLADSVNTRVKARLYDDFRSAYDMKRNGRFEHFVIGSWERNIADVKNNNIQIIGSNLLAVCTSLSLRITIDKDGKDEQVVCRLQVREKKEDGDVDTDENGGTGSSANAQLRSIPGDAGNGTGIIPGGEETPVDPENPDSGKNPFQICFKRNQYYKILGDYEKLTTMEYVLQVTVNPNWDGDVYLPLDKSDDSN</sequence>
<evidence type="ECO:0000256" key="2">
    <source>
        <dbReference type="SAM" id="SignalP"/>
    </source>
</evidence>
<evidence type="ECO:0000256" key="1">
    <source>
        <dbReference type="SAM" id="MobiDB-lite"/>
    </source>
</evidence>
<feature type="signal peptide" evidence="2">
    <location>
        <begin position="1"/>
        <end position="22"/>
    </location>
</feature>
<feature type="compositionally biased region" description="Polar residues" evidence="1">
    <location>
        <begin position="45"/>
        <end position="54"/>
    </location>
</feature>
<evidence type="ECO:0000313" key="3">
    <source>
        <dbReference type="EMBL" id="MRY92679.1"/>
    </source>
</evidence>
<name>A0A7K0GSM0_PARDI</name>
<organism evidence="3 4">
    <name type="scientific">Parabacteroides distasonis</name>
    <dbReference type="NCBI Taxonomy" id="823"/>
    <lineage>
        <taxon>Bacteria</taxon>
        <taxon>Pseudomonadati</taxon>
        <taxon>Bacteroidota</taxon>
        <taxon>Bacteroidia</taxon>
        <taxon>Bacteroidales</taxon>
        <taxon>Tannerellaceae</taxon>
        <taxon>Parabacteroides</taxon>
    </lineage>
</organism>